<proteinExistence type="predicted"/>
<reference evidence="1 2" key="1">
    <citation type="submission" date="2019-06" db="EMBL/GenBank/DDBJ databases">
        <title>Sequencing the genomes of 1000 actinobacteria strains.</title>
        <authorList>
            <person name="Klenk H.-P."/>
        </authorList>
    </citation>
    <scope>NUCLEOTIDE SEQUENCE [LARGE SCALE GENOMIC DNA]</scope>
    <source>
        <strain evidence="1 2">DSM 45456</strain>
    </source>
</reference>
<name>A0A543J5S4_9PSEU</name>
<sequence length="57" mass="6523">MSGHERLLDSRVVALALPELRADTARTIEMRVGRVHRSKDKPFYTQAQFEAIQKAAR</sequence>
<dbReference type="AlphaFoldDB" id="A0A543J5S4"/>
<accession>A0A543J5S4</accession>
<organism evidence="1 2">
    <name type="scientific">Saccharothrix saharensis</name>
    <dbReference type="NCBI Taxonomy" id="571190"/>
    <lineage>
        <taxon>Bacteria</taxon>
        <taxon>Bacillati</taxon>
        <taxon>Actinomycetota</taxon>
        <taxon>Actinomycetes</taxon>
        <taxon>Pseudonocardiales</taxon>
        <taxon>Pseudonocardiaceae</taxon>
        <taxon>Saccharothrix</taxon>
    </lineage>
</organism>
<comment type="caution">
    <text evidence="1">The sequence shown here is derived from an EMBL/GenBank/DDBJ whole genome shotgun (WGS) entry which is preliminary data.</text>
</comment>
<dbReference type="Proteomes" id="UP000316628">
    <property type="component" value="Unassembled WGS sequence"/>
</dbReference>
<dbReference type="EMBL" id="VFPP01000001">
    <property type="protein sequence ID" value="TQM78171.1"/>
    <property type="molecule type" value="Genomic_DNA"/>
</dbReference>
<evidence type="ECO:0000313" key="1">
    <source>
        <dbReference type="EMBL" id="TQM78171.1"/>
    </source>
</evidence>
<gene>
    <name evidence="1" type="ORF">FHX81_0427</name>
</gene>
<keyword evidence="2" id="KW-1185">Reference proteome</keyword>
<evidence type="ECO:0000313" key="2">
    <source>
        <dbReference type="Proteomes" id="UP000316628"/>
    </source>
</evidence>
<protein>
    <submittedName>
        <fullName evidence="1">Uncharacterized protein</fullName>
    </submittedName>
</protein>